<accession>A0A6C0AYK7</accession>
<protein>
    <submittedName>
        <fullName evidence="1">Uncharacterized protein</fullName>
    </submittedName>
</protein>
<organism evidence="1">
    <name type="scientific">viral metagenome</name>
    <dbReference type="NCBI Taxonomy" id="1070528"/>
    <lineage>
        <taxon>unclassified sequences</taxon>
        <taxon>metagenomes</taxon>
        <taxon>organismal metagenomes</taxon>
    </lineage>
</organism>
<proteinExistence type="predicted"/>
<sequence>MSKPCHDKGGKHHTSNSLYDISTCNIIKQNAANWIPPWSRDYRTGQPGDNDQLSQCVGTDEQQKKIQNTFLKTNTNSFHNLTKKQQYSRIAQGHGINGNKYKNFATQTSTLTNPNYMNLRKTGKTLHLCLTRS</sequence>
<reference evidence="1" key="1">
    <citation type="journal article" date="2020" name="Nature">
        <title>Giant virus diversity and host interactions through global metagenomics.</title>
        <authorList>
            <person name="Schulz F."/>
            <person name="Roux S."/>
            <person name="Paez-Espino D."/>
            <person name="Jungbluth S."/>
            <person name="Walsh D.A."/>
            <person name="Denef V.J."/>
            <person name="McMahon K.D."/>
            <person name="Konstantinidis K.T."/>
            <person name="Eloe-Fadrosh E.A."/>
            <person name="Kyrpides N.C."/>
            <person name="Woyke T."/>
        </authorList>
    </citation>
    <scope>NUCLEOTIDE SEQUENCE</scope>
    <source>
        <strain evidence="1">GVMAG-S-ERX556022-25</strain>
    </source>
</reference>
<dbReference type="EMBL" id="MN738818">
    <property type="protein sequence ID" value="QHS84868.1"/>
    <property type="molecule type" value="Genomic_DNA"/>
</dbReference>
<evidence type="ECO:0000313" key="1">
    <source>
        <dbReference type="EMBL" id="QHS84868.1"/>
    </source>
</evidence>
<dbReference type="AlphaFoldDB" id="A0A6C0AYK7"/>
<name>A0A6C0AYK7_9ZZZZ</name>